<feature type="repeat" description="WD" evidence="3">
    <location>
        <begin position="1074"/>
        <end position="1108"/>
    </location>
</feature>
<evidence type="ECO:0000256" key="1">
    <source>
        <dbReference type="ARBA" id="ARBA00022574"/>
    </source>
</evidence>
<feature type="repeat" description="WD" evidence="3">
    <location>
        <begin position="1290"/>
        <end position="1331"/>
    </location>
</feature>
<dbReference type="PROSITE" id="PS50082">
    <property type="entry name" value="WD_REPEATS_2"/>
    <property type="match status" value="13"/>
</dbReference>
<dbReference type="SUPFAM" id="SSF52540">
    <property type="entry name" value="P-loop containing nucleoside triphosphate hydrolases"/>
    <property type="match status" value="1"/>
</dbReference>
<dbReference type="SMART" id="SM00320">
    <property type="entry name" value="WD40"/>
    <property type="match status" value="14"/>
</dbReference>
<dbReference type="InterPro" id="IPR015943">
    <property type="entry name" value="WD40/YVTN_repeat-like_dom_sf"/>
</dbReference>
<organism evidence="5 6">
    <name type="scientific">Rhizoctonia solani</name>
    <dbReference type="NCBI Taxonomy" id="456999"/>
    <lineage>
        <taxon>Eukaryota</taxon>
        <taxon>Fungi</taxon>
        <taxon>Dikarya</taxon>
        <taxon>Basidiomycota</taxon>
        <taxon>Agaricomycotina</taxon>
        <taxon>Agaricomycetes</taxon>
        <taxon>Cantharellales</taxon>
        <taxon>Ceratobasidiaceae</taxon>
        <taxon>Rhizoctonia</taxon>
    </lineage>
</organism>
<feature type="repeat" description="WD" evidence="3">
    <location>
        <begin position="1247"/>
        <end position="1288"/>
    </location>
</feature>
<dbReference type="Pfam" id="PF00400">
    <property type="entry name" value="WD40"/>
    <property type="match status" value="14"/>
</dbReference>
<dbReference type="Gene3D" id="2.130.10.10">
    <property type="entry name" value="YVTN repeat-like/Quinoprotein amine dehydrogenase"/>
    <property type="match status" value="6"/>
</dbReference>
<evidence type="ECO:0000256" key="3">
    <source>
        <dbReference type="PROSITE-ProRule" id="PRU00221"/>
    </source>
</evidence>
<feature type="domain" description="Nephrocystin 3-like N-terminal" evidence="4">
    <location>
        <begin position="256"/>
        <end position="422"/>
    </location>
</feature>
<reference evidence="5 6" key="1">
    <citation type="submission" date="2015-07" db="EMBL/GenBank/DDBJ databases">
        <authorList>
            <person name="Noorani M."/>
        </authorList>
    </citation>
    <scope>NUCLEOTIDE SEQUENCE [LARGE SCALE GENOMIC DNA]</scope>
    <source>
        <strain evidence="5">BBA 69670</strain>
    </source>
</reference>
<dbReference type="InterPro" id="IPR027417">
    <property type="entry name" value="P-loop_NTPase"/>
</dbReference>
<dbReference type="InterPro" id="IPR019775">
    <property type="entry name" value="WD40_repeat_CS"/>
</dbReference>
<evidence type="ECO:0000313" key="5">
    <source>
        <dbReference type="EMBL" id="CUA73260.1"/>
    </source>
</evidence>
<dbReference type="InterPro" id="IPR056884">
    <property type="entry name" value="NPHP3-like_N"/>
</dbReference>
<dbReference type="InterPro" id="IPR036322">
    <property type="entry name" value="WD40_repeat_dom_sf"/>
</dbReference>
<dbReference type="Gene3D" id="3.40.50.300">
    <property type="entry name" value="P-loop containing nucleotide triphosphate hydrolases"/>
    <property type="match status" value="1"/>
</dbReference>
<name>A0A0K6G412_9AGAM</name>
<dbReference type="PANTHER" id="PTHR19848">
    <property type="entry name" value="WD40 REPEAT PROTEIN"/>
    <property type="match status" value="1"/>
</dbReference>
<proteinExistence type="predicted"/>
<evidence type="ECO:0000256" key="2">
    <source>
        <dbReference type="ARBA" id="ARBA00022737"/>
    </source>
</evidence>
<dbReference type="Proteomes" id="UP000044841">
    <property type="component" value="Unassembled WGS sequence"/>
</dbReference>
<feature type="repeat" description="WD" evidence="3">
    <location>
        <begin position="1120"/>
        <end position="1161"/>
    </location>
</feature>
<gene>
    <name evidence="5" type="ORF">RSOLAG22IIIB_10681</name>
</gene>
<feature type="repeat" description="WD" evidence="3">
    <location>
        <begin position="1204"/>
        <end position="1236"/>
    </location>
</feature>
<dbReference type="CDD" id="cd00200">
    <property type="entry name" value="WD40"/>
    <property type="match status" value="2"/>
</dbReference>
<sequence>MTLISEHPDAVWIATIKSLTPAVVEELFLAELGRLSQIESLLNNPKPHETLDSRYLFVDALRFASIAAANCPDYHNKLSFITIMRTWELLQKQSKLDDVIQDIMCTCVGLQDIIQVLSQPSSSMLEAALNRSKEPANKILALLEDTSAYIFNRLTASDPAYASGIEGDVSEIYNVEDFKPRLEKLRISFHLSWSPTFTSCIDAGKDEKPPAFAWKYEQEATDESVTKATDPYEVLNAIRPTHPVGYDPDQACLNGTRKALLNRITTWAQNCDNSDSFLWISGQAGMGKSSIATSLCYYLDGIQALAGSFFCQYNNPPFNDPLGLINGLVYDIANRLPPYAHEVANAIRTNRTLTNGHLRIRYEGLIKGPLKRLKSLSMTPNLTVVIDALDECGDRDSRIRVVQMLHDMSQLVPWLKVIVTARPEVDIVDYFRHHFTHQSIVHLQTYDASDDIRAYIEDQIGNLSWKEQCPNDITSQLTSLAQGLFLWAAVAINYIKKSSILGRSRLQKVIDNENSPVTEHFDVLYTRALRAAMGDDSDEAKVVYQRCIGSILAVSGSDPLSVLDLESLLLATRQIEEGVLEKVVESLGPLVLVKDRQHVIFHHFSFKDYISNPLRSGGFSIQVKQYKADLANCCLTFMQQHLRFNICGLKSSHVQNTEVLDLSTRIHSQIGSVLKYACIYWVDHFIVSPNQALVNIVRRFMEGPQLIYWIEVLSLLGCLNTGLAGLEKLGSLTSAHRRLSGWSSIISRAKDAHRTFSLFYDAIKASTPHLYLSAIAFAPTKSFIAQSIRPYFPNTVSIFGGNNNWHPCVKTIFHSHAVQSLSISRDGIQVATGHSDGSVCIWDMNTGDLIRKAGAKHSTSVTCVMFSPCGRNVASSSYDSNILVCNISENNKPNHVLVGHTCSVHSIAFSAVSSLVASGSADKTIRLWDTESMKPIGQPYVGHANQVSSVVFSPDGTKLASGSWDKTIRIWSIDTNSLKLGPNPLIITGHSDSVTCIAFSPDGSGLTSGSTDGTLQTWNVQNGSNLKVPSSPTRHSESIISITYSPNGNLIASSSLDGSIQLWDAEAVAPISRSFGHSNAINSIAFSPDGKHLVSGSTDMTTRIWNIDACPKLLHTAAPFVGHQSTVYSVAVSSDGTRIISASADHTLRVWNAQTGSQIGEPYVGHTSNVHGVAFSPDEAYVVSSSNDNTMRLWDTATHAVVNTYQHGSIINAPEFSPDGALIAYGSHDHNVYLWEPVEWKLIGEAWKGHSDAVLSIKFSPDGACVASASLDRIIQLWDIKTHDRLGEPFSGHTAGIRSVAFSPCGMRLVSGSEDKTIRVWDRTTGQTIIEMTGHTQPVAAATFSPDGCYIGSGSFDASVRLWNAKTGQIIGQPLVGHAGNVRCITFSPDGNYLVSSSNDSKIRVWDLEALYKSVESQINNLPNMFRWPTNPYELSSHPHHPEWVTRDQRSLAFWLPPHLQKPDQFLNAHPHGSSQTLLDYSKFVDGADWPKVACHSTTNDSGQI</sequence>
<feature type="repeat" description="WD" evidence="3">
    <location>
        <begin position="987"/>
        <end position="1028"/>
    </location>
</feature>
<dbReference type="Pfam" id="PF24883">
    <property type="entry name" value="NPHP3_N"/>
    <property type="match status" value="1"/>
</dbReference>
<feature type="repeat" description="WD" evidence="3">
    <location>
        <begin position="1375"/>
        <end position="1409"/>
    </location>
</feature>
<feature type="repeat" description="WD" evidence="3">
    <location>
        <begin position="811"/>
        <end position="852"/>
    </location>
</feature>
<keyword evidence="2" id="KW-0677">Repeat</keyword>
<dbReference type="PRINTS" id="PR00320">
    <property type="entry name" value="GPROTEINBRPT"/>
</dbReference>
<dbReference type="PANTHER" id="PTHR19848:SF8">
    <property type="entry name" value="F-BOX AND WD REPEAT DOMAIN CONTAINING 7"/>
    <property type="match status" value="1"/>
</dbReference>
<keyword evidence="1 3" id="KW-0853">WD repeat</keyword>
<protein>
    <submittedName>
        <fullName evidence="5">Putative WD repeat-containing protein alr3466 [Nostoc sp, PCC 7120]</fullName>
    </submittedName>
</protein>
<feature type="repeat" description="WD" evidence="3">
    <location>
        <begin position="897"/>
        <end position="938"/>
    </location>
</feature>
<dbReference type="PROSITE" id="PS50294">
    <property type="entry name" value="WD_REPEATS_REGION"/>
    <property type="match status" value="13"/>
</dbReference>
<feature type="repeat" description="WD" evidence="3">
    <location>
        <begin position="1032"/>
        <end position="1073"/>
    </location>
</feature>
<dbReference type="InterPro" id="IPR020472">
    <property type="entry name" value="WD40_PAC1"/>
</dbReference>
<dbReference type="PROSITE" id="PS00678">
    <property type="entry name" value="WD_REPEATS_1"/>
    <property type="match status" value="8"/>
</dbReference>
<accession>A0A0K6G412</accession>
<dbReference type="SUPFAM" id="SSF50978">
    <property type="entry name" value="WD40 repeat-like"/>
    <property type="match status" value="2"/>
</dbReference>
<evidence type="ECO:0000259" key="4">
    <source>
        <dbReference type="Pfam" id="PF24883"/>
    </source>
</evidence>
<evidence type="ECO:0000313" key="6">
    <source>
        <dbReference type="Proteomes" id="UP000044841"/>
    </source>
</evidence>
<feature type="repeat" description="WD" evidence="3">
    <location>
        <begin position="1332"/>
        <end position="1373"/>
    </location>
</feature>
<keyword evidence="6" id="KW-1185">Reference proteome</keyword>
<feature type="repeat" description="WD" evidence="3">
    <location>
        <begin position="1163"/>
        <end position="1204"/>
    </location>
</feature>
<dbReference type="InterPro" id="IPR001680">
    <property type="entry name" value="WD40_rpt"/>
</dbReference>
<feature type="repeat" description="WD" evidence="3">
    <location>
        <begin position="940"/>
        <end position="981"/>
    </location>
</feature>
<dbReference type="EMBL" id="CYGV01001365">
    <property type="protein sequence ID" value="CUA73260.1"/>
    <property type="molecule type" value="Genomic_DNA"/>
</dbReference>